<proteinExistence type="predicted"/>
<evidence type="ECO:0000313" key="2">
    <source>
        <dbReference type="Proteomes" id="UP001558534"/>
    </source>
</evidence>
<accession>A0ABV3VT22</accession>
<organism evidence="1 2">
    <name type="scientific">Lysinibacillus xylanilyticus</name>
    <dbReference type="NCBI Taxonomy" id="582475"/>
    <lineage>
        <taxon>Bacteria</taxon>
        <taxon>Bacillati</taxon>
        <taxon>Bacillota</taxon>
        <taxon>Bacilli</taxon>
        <taxon>Bacillales</taxon>
        <taxon>Bacillaceae</taxon>
        <taxon>Lysinibacillus</taxon>
    </lineage>
</organism>
<protein>
    <recommendedName>
        <fullName evidence="3">DUF1963 domain-containing protein</fullName>
    </recommendedName>
</protein>
<dbReference type="Proteomes" id="UP001558534">
    <property type="component" value="Unassembled WGS sequence"/>
</dbReference>
<evidence type="ECO:0008006" key="3">
    <source>
        <dbReference type="Google" id="ProtNLM"/>
    </source>
</evidence>
<name>A0ABV3VT22_9BACI</name>
<evidence type="ECO:0000313" key="1">
    <source>
        <dbReference type="EMBL" id="MEX3744049.1"/>
    </source>
</evidence>
<comment type="caution">
    <text evidence="1">The sequence shown here is derived from an EMBL/GenBank/DDBJ whole genome shotgun (WGS) entry which is preliminary data.</text>
</comment>
<keyword evidence="2" id="KW-1185">Reference proteome</keyword>
<gene>
    <name evidence="1" type="ORF">AB1300_02750</name>
</gene>
<sequence>MENSNDLLSDRSKALVFMGRKFNDGDTSWIGGNAPTYFDDQKDFQSKYGSKYYFYLSLVNPLNPTMMFTIFFPRDYDEYLENNKYPNCAILLVEHPVSNESSTDVFTNPNMKKYAIDNCGVINNDTSENQIFLVKFGGTPEHIQDKNFYTKELVADSFEFLFQIDEQGYPEEDDFIQGNYPFSYGALYIYAQIKNENVTDPVVGYWQFS</sequence>
<dbReference type="EMBL" id="JBFRHK010000001">
    <property type="protein sequence ID" value="MEX3744049.1"/>
    <property type="molecule type" value="Genomic_DNA"/>
</dbReference>
<dbReference type="RefSeq" id="WP_368635064.1">
    <property type="nucleotide sequence ID" value="NZ_JBFRHK010000001.1"/>
</dbReference>
<reference evidence="1 2" key="1">
    <citation type="submission" date="2024-07" db="EMBL/GenBank/DDBJ databases">
        <title>Characterization of a bacterium isolated from hydrolysated instant sea cucumber by whole-genome sequencing and metabolomics.</title>
        <authorList>
            <person name="Luo X."/>
            <person name="Zhang Z."/>
            <person name="Zheng Z."/>
            <person name="Zhang W."/>
            <person name="Ming T."/>
            <person name="Jiao L."/>
            <person name="Su X."/>
            <person name="Kong F."/>
            <person name="Xu J."/>
        </authorList>
    </citation>
    <scope>NUCLEOTIDE SEQUENCE [LARGE SCALE GENOMIC DNA]</scope>
    <source>
        <strain evidence="1 2">XL-2024</strain>
    </source>
</reference>